<comment type="pathway">
    <text evidence="1">Carotenoid biosynthesis; phytoene biosynthesis.</text>
</comment>
<dbReference type="PROSITE" id="PS01045">
    <property type="entry name" value="SQUALEN_PHYTOEN_SYN_2"/>
    <property type="match status" value="1"/>
</dbReference>
<dbReference type="FunFam" id="1.10.600.10:FF:000020">
    <property type="entry name" value="Phytoene synthase"/>
    <property type="match status" value="1"/>
</dbReference>
<keyword evidence="3" id="KW-0808">Transferase</keyword>
<dbReference type="InterPro" id="IPR008949">
    <property type="entry name" value="Isoprenoid_synthase_dom_sf"/>
</dbReference>
<organism evidence="6">
    <name type="scientific">uncultured marine proteobacterium</name>
    <dbReference type="NCBI Taxonomy" id="482892"/>
    <lineage>
        <taxon>Bacteria</taxon>
        <taxon>Pseudomonadati</taxon>
        <taxon>Pseudomonadota</taxon>
        <taxon>environmental samples</taxon>
    </lineage>
</organism>
<dbReference type="Gene3D" id="1.10.600.10">
    <property type="entry name" value="Farnesyl Diphosphate Synthase"/>
    <property type="match status" value="1"/>
</dbReference>
<dbReference type="EMBL" id="AE008919">
    <property type="protein sequence ID" value="AAL76346.1"/>
    <property type="molecule type" value="Genomic_DNA"/>
</dbReference>
<keyword evidence="4" id="KW-0125">Carotenoid biosynthesis</keyword>
<dbReference type="CDD" id="cd00683">
    <property type="entry name" value="Trans_IPPS_HH"/>
    <property type="match status" value="1"/>
</dbReference>
<evidence type="ECO:0000256" key="2">
    <source>
        <dbReference type="ARBA" id="ARBA00006251"/>
    </source>
</evidence>
<evidence type="ECO:0000256" key="4">
    <source>
        <dbReference type="ARBA" id="ARBA00022746"/>
    </source>
</evidence>
<dbReference type="InterPro" id="IPR033904">
    <property type="entry name" value="Trans_IPPS_HH"/>
</dbReference>
<dbReference type="SFLD" id="SFLDG01212">
    <property type="entry name" value="Phytoene_synthase_like"/>
    <property type="match status" value="1"/>
</dbReference>
<name>Q8RTY0_9PROT</name>
<evidence type="ECO:0000256" key="1">
    <source>
        <dbReference type="ARBA" id="ARBA00004684"/>
    </source>
</evidence>
<dbReference type="InterPro" id="IPR002060">
    <property type="entry name" value="Squ/phyt_synthse"/>
</dbReference>
<dbReference type="SFLD" id="SFLDS00005">
    <property type="entry name" value="Isoprenoid_Synthase_Type_I"/>
    <property type="match status" value="1"/>
</dbReference>
<gene>
    <name evidence="6" type="primary">crtB</name>
    <name evidence="6" type="ORF">MBMO_EBAC000-65D09.1</name>
</gene>
<dbReference type="SUPFAM" id="SSF48576">
    <property type="entry name" value="Terpenoid synthases"/>
    <property type="match status" value="1"/>
</dbReference>
<comment type="cofactor">
    <cofactor evidence="5">
        <name>ATP</name>
        <dbReference type="ChEBI" id="CHEBI:30616"/>
    </cofactor>
</comment>
<accession>Q8RTY0</accession>
<dbReference type="InterPro" id="IPR019845">
    <property type="entry name" value="Squalene/phytoene_synthase_CS"/>
</dbReference>
<dbReference type="PANTHER" id="PTHR31480">
    <property type="entry name" value="BIFUNCTIONAL LYCOPENE CYCLASE/PHYTOENE SYNTHASE"/>
    <property type="match status" value="1"/>
</dbReference>
<dbReference type="InterPro" id="IPR044843">
    <property type="entry name" value="Trans_IPPS_bact-type"/>
</dbReference>
<dbReference type="Pfam" id="PF00494">
    <property type="entry name" value="SQS_PSY"/>
    <property type="match status" value="1"/>
</dbReference>
<dbReference type="SFLD" id="SFLDG01018">
    <property type="entry name" value="Squalene/Phytoene_Synthase_Lik"/>
    <property type="match status" value="1"/>
</dbReference>
<proteinExistence type="inferred from homology"/>
<dbReference type="AlphaFoldDB" id="Q8RTY0"/>
<dbReference type="GO" id="GO:0004311">
    <property type="term" value="F:geranylgeranyl diphosphate synthase activity"/>
    <property type="evidence" value="ECO:0007669"/>
    <property type="project" value="InterPro"/>
</dbReference>
<evidence type="ECO:0000313" key="6">
    <source>
        <dbReference type="EMBL" id="AAL76346.1"/>
    </source>
</evidence>
<comment type="similarity">
    <text evidence="2">Belongs to the phytoene/squalene synthase family.</text>
</comment>
<evidence type="ECO:0000256" key="3">
    <source>
        <dbReference type="ARBA" id="ARBA00022679"/>
    </source>
</evidence>
<dbReference type="GO" id="GO:0051996">
    <property type="term" value="F:squalene synthase [NAD(P)H] activity"/>
    <property type="evidence" value="ECO:0007669"/>
    <property type="project" value="InterPro"/>
</dbReference>
<sequence>MSSPPPKYSTKSCLMPLLSELAELPTPHTDLAHCRQTLSGGSRSFWVASQLLPPTLRNDACGLYAFCREADDLIDEGDDADAALAQLHERLDGIYSGAPQERTVDRVLQRIVIHHQLPRTLLEALLEGFAWDASGRHYHTLSDVFAYGARVAGVVGVMMAVLMGVRESNALARAADLGVAMQLTNIARDVGEDARAGRLYLPRQMLVDAGIDPESFLQAPTFSPALCTVVERLLLEAEQLYRRSESGIALLPVGARPGIYAARLLYAEIGHALLKSGGNSIDTRAYIGMAGKARLVLRTPQWVALNKAGLHESALPECQYLLDAVQQAQTAQSTELHHNSVFRRIYRRMVWTLDLFAVLEARQQAAASGHNNALSEGHS</sequence>
<evidence type="ECO:0000256" key="5">
    <source>
        <dbReference type="ARBA" id="ARBA00053028"/>
    </source>
</evidence>
<dbReference type="GO" id="GO:0016117">
    <property type="term" value="P:carotenoid biosynthetic process"/>
    <property type="evidence" value="ECO:0007669"/>
    <property type="project" value="UniProtKB-KW"/>
</dbReference>
<reference evidence="6" key="1">
    <citation type="journal article" date="2002" name="Nature">
        <title>Unsuspected diversity among marine aerobic anoxygenic phototrophs.</title>
        <authorList>
            <person name="Beja O."/>
            <person name="Suzuki M.T."/>
            <person name="Heidelberg J.F."/>
            <person name="Nelson W.C."/>
            <person name="Preston C.M."/>
            <person name="Hamada T."/>
            <person name="Eisen J.A."/>
            <person name="Fraser C.M."/>
            <person name="DeLong E.F."/>
        </authorList>
    </citation>
    <scope>NUCLEOTIDE SEQUENCE</scope>
</reference>
<protein>
    <submittedName>
        <fullName evidence="6">Phytoene synthase</fullName>
    </submittedName>
</protein>